<evidence type="ECO:0000313" key="2">
    <source>
        <dbReference type="Proteomes" id="UP000384372"/>
    </source>
</evidence>
<gene>
    <name evidence="1" type="ORF">F7D20_12060</name>
</gene>
<proteinExistence type="predicted"/>
<sequence>MIDVISFTDEKDKKLGTYFQDSKNSLINNIGSLDDVCVLKEVGSEICTMSNVNQIMSNINNKCICAVYTHGNPFAFMANGKSYITKENTLHFKDTFVYSTACLTARDIGKQLVDDGCLAFVGFKEESQVLCDPDYANVIMNCDQACLFAFLNDNINLKEALKLAITYYNTQIENCSRNDNIILQSILIANREALCMYGDETLTRNDFNH</sequence>
<reference evidence="1 2" key="1">
    <citation type="submission" date="2019-09" db="EMBL/GenBank/DDBJ databases">
        <title>Distinct polysaccharide growth profiles of human intestinal Prevotella copri isolates.</title>
        <authorList>
            <person name="Fehlner-Peach H."/>
            <person name="Magnabosco C."/>
            <person name="Raghavan V."/>
            <person name="Scher J.U."/>
            <person name="Tett A."/>
            <person name="Cox L.M."/>
            <person name="Gottsegen C."/>
            <person name="Watters A."/>
            <person name="Wiltshire- Gordon J.D."/>
            <person name="Segata N."/>
            <person name="Bonneau R."/>
            <person name="Littman D.R."/>
        </authorList>
    </citation>
    <scope>NUCLEOTIDE SEQUENCE [LARGE SCALE GENOMIC DNA]</scope>
    <source>
        <strain evidence="2">iAQ1173</strain>
    </source>
</reference>
<dbReference type="AlphaFoldDB" id="A0A6A7WE58"/>
<organism evidence="1 2">
    <name type="scientific">Segatella copri</name>
    <dbReference type="NCBI Taxonomy" id="165179"/>
    <lineage>
        <taxon>Bacteria</taxon>
        <taxon>Pseudomonadati</taxon>
        <taxon>Bacteroidota</taxon>
        <taxon>Bacteroidia</taxon>
        <taxon>Bacteroidales</taxon>
        <taxon>Prevotellaceae</taxon>
        <taxon>Segatella</taxon>
    </lineage>
</organism>
<dbReference type="Proteomes" id="UP000384372">
    <property type="component" value="Unassembled WGS sequence"/>
</dbReference>
<comment type="caution">
    <text evidence="1">The sequence shown here is derived from an EMBL/GenBank/DDBJ whole genome shotgun (WGS) entry which is preliminary data.</text>
</comment>
<protein>
    <submittedName>
        <fullName evidence="1">Uncharacterized protein</fullName>
    </submittedName>
</protein>
<evidence type="ECO:0000313" key="1">
    <source>
        <dbReference type="EMBL" id="MQP12671.1"/>
    </source>
</evidence>
<accession>A0A6A7WE58</accession>
<dbReference type="RefSeq" id="WP_158464253.1">
    <property type="nucleotide sequence ID" value="NZ_VZAD01000091.1"/>
</dbReference>
<name>A0A6A7WE58_9BACT</name>
<keyword evidence="2" id="KW-1185">Reference proteome</keyword>
<dbReference type="EMBL" id="VZAD01000091">
    <property type="protein sequence ID" value="MQP12671.1"/>
    <property type="molecule type" value="Genomic_DNA"/>
</dbReference>